<dbReference type="OrthoDB" id="5598242at2759"/>
<dbReference type="PANTHER" id="PTHR11200:SF275">
    <property type="entry name" value="LD06095P"/>
    <property type="match status" value="1"/>
</dbReference>
<reference evidence="4" key="2">
    <citation type="submission" date="2009-11" db="EMBL/GenBank/DDBJ databases">
        <title>The Genome Sequence of Allomyces macrogynus strain ATCC 38327.</title>
        <authorList>
            <consortium name="The Broad Institute Genome Sequencing Platform"/>
            <person name="Russ C."/>
            <person name="Cuomo C."/>
            <person name="Shea T."/>
            <person name="Young S.K."/>
            <person name="Zeng Q."/>
            <person name="Koehrsen M."/>
            <person name="Haas B."/>
            <person name="Borodovsky M."/>
            <person name="Guigo R."/>
            <person name="Alvarado L."/>
            <person name="Berlin A."/>
            <person name="Borenstein D."/>
            <person name="Chen Z."/>
            <person name="Engels R."/>
            <person name="Freedman E."/>
            <person name="Gellesch M."/>
            <person name="Goldberg J."/>
            <person name="Griggs A."/>
            <person name="Gujja S."/>
            <person name="Heiman D."/>
            <person name="Hepburn T."/>
            <person name="Howarth C."/>
            <person name="Jen D."/>
            <person name="Larson L."/>
            <person name="Lewis B."/>
            <person name="Mehta T."/>
            <person name="Park D."/>
            <person name="Pearson M."/>
            <person name="Roberts A."/>
            <person name="Saif S."/>
            <person name="Shenoy N."/>
            <person name="Sisk P."/>
            <person name="Stolte C."/>
            <person name="Sykes S."/>
            <person name="Walk T."/>
            <person name="White J."/>
            <person name="Yandava C."/>
            <person name="Burger G."/>
            <person name="Gray M.W."/>
            <person name="Holland P.W.H."/>
            <person name="King N."/>
            <person name="Lang F.B.F."/>
            <person name="Roger A.J."/>
            <person name="Ruiz-Trillo I."/>
            <person name="Lander E."/>
            <person name="Nusbaum C."/>
        </authorList>
    </citation>
    <scope>NUCLEOTIDE SEQUENCE [LARGE SCALE GENOMIC DNA]</scope>
    <source>
        <strain evidence="4">ATCC 38327</strain>
    </source>
</reference>
<evidence type="ECO:0000313" key="3">
    <source>
        <dbReference type="EMBL" id="KNE72045.1"/>
    </source>
</evidence>
<dbReference type="GO" id="GO:0004439">
    <property type="term" value="F:phosphatidylinositol-4,5-bisphosphate 5-phosphatase activity"/>
    <property type="evidence" value="ECO:0007669"/>
    <property type="project" value="TreeGrafter"/>
</dbReference>
<proteinExistence type="predicted"/>
<sequence length="830" mass="87804">MARALSRYLNRVLNDSARAVISSNHDVIVLPPAPTRPAAPRARRPESALLPQIAPHASVDAGLGSGLIARLRRHMPSLASLPRAFGSIVHLVEPETQPEPPPPPTGPLRVFVGTWNMHGSLPAELAPFVPAVDEDPVAFDAGAAHVRGPSTESPSGTPSAPVSSGPDGADGSPPSSDPKPRIGHPYHLIVLGTQECQKSISESVVFPSKAEWERQLLDTFGEHYDMVACQTMAALHLCILVWNKCTHLVSNVQASCVPTGIGGVVGNKGGVGIALSFGTKSMVFVNVHLTAHQDNVHLRNADYLRIEHLLYFPDYVGHIESSEMLDDEDCSLASSFFDYAFFLGDTNYRINGTGPLVTHLIATHRLDACLNNDQLTAQRRAGHTFLGFSEAPITFAPTFKIKVAHGHARRTSSEGADATNFSADGSKSLSRRTHQLARSLSRSIRRRSVSPSAVRQVSADAMGTPTVSSAALDASALAVGGARPTSSPASRTLQVPGQIADTDADAPPPPPVARKESPGNVAATLAQRRVIKYGSAIELSTPPQSTAFLGDALASAGFTSGTSPAPTLTRFPRPSISVSTGSVAPTAPVVVTSSPDPPANGPRPYNAHRIPAWTDRILFKARTPPPPSPDTPSGSITQLLRVGLRPVRPASDVRRTESGRLTSSISLDADAEVVDHDRRNTAVIKCVEYTSVPAQPGSDHYPVVGVFDCVFDWSVEDPAAVAAVAAPEVAVAVPLPSSPEPTVPRTSPKRISIRQQPKIVPTTEPESASTDSPVTPVPAPVPAPVLTTARVSPRRKSVAPPRMVAGTVARRSASGTRTLERRADRRCVIM</sequence>
<feature type="region of interest" description="Disordered" evidence="1">
    <location>
        <begin position="499"/>
        <end position="521"/>
    </location>
</feature>
<dbReference type="eggNOG" id="KOG0566">
    <property type="taxonomic scope" value="Eukaryota"/>
</dbReference>
<gene>
    <name evidence="3" type="ORF">AMAG_15986</name>
</gene>
<dbReference type="STRING" id="578462.A0A0L0TBH1"/>
<dbReference type="InterPro" id="IPR036691">
    <property type="entry name" value="Endo/exonu/phosph_ase_sf"/>
</dbReference>
<dbReference type="InterPro" id="IPR046985">
    <property type="entry name" value="IP5"/>
</dbReference>
<dbReference type="Proteomes" id="UP000054350">
    <property type="component" value="Unassembled WGS sequence"/>
</dbReference>
<evidence type="ECO:0000313" key="4">
    <source>
        <dbReference type="Proteomes" id="UP000054350"/>
    </source>
</evidence>
<dbReference type="Gene3D" id="3.60.10.10">
    <property type="entry name" value="Endonuclease/exonuclease/phosphatase"/>
    <property type="match status" value="2"/>
</dbReference>
<evidence type="ECO:0000256" key="1">
    <source>
        <dbReference type="SAM" id="MobiDB-lite"/>
    </source>
</evidence>
<evidence type="ECO:0000259" key="2">
    <source>
        <dbReference type="SMART" id="SM00128"/>
    </source>
</evidence>
<feature type="region of interest" description="Disordered" evidence="1">
    <location>
        <begin position="588"/>
        <end position="607"/>
    </location>
</feature>
<feature type="region of interest" description="Disordered" evidence="1">
    <location>
        <begin position="409"/>
        <end position="457"/>
    </location>
</feature>
<name>A0A0L0TBH1_ALLM3</name>
<feature type="domain" description="Inositol polyphosphate-related phosphatase" evidence="2">
    <location>
        <begin position="106"/>
        <end position="450"/>
    </location>
</feature>
<accession>A0A0L0TBH1</accession>
<dbReference type="VEuPathDB" id="FungiDB:AMAG_15986"/>
<feature type="compositionally biased region" description="Low complexity" evidence="1">
    <location>
        <begin position="148"/>
        <end position="161"/>
    </location>
</feature>
<dbReference type="InterPro" id="IPR000300">
    <property type="entry name" value="IPPc"/>
</dbReference>
<organism evidence="3 4">
    <name type="scientific">Allomyces macrogynus (strain ATCC 38327)</name>
    <name type="common">Allomyces javanicus var. macrogynus</name>
    <dbReference type="NCBI Taxonomy" id="578462"/>
    <lineage>
        <taxon>Eukaryota</taxon>
        <taxon>Fungi</taxon>
        <taxon>Fungi incertae sedis</taxon>
        <taxon>Blastocladiomycota</taxon>
        <taxon>Blastocladiomycetes</taxon>
        <taxon>Blastocladiales</taxon>
        <taxon>Blastocladiaceae</taxon>
        <taxon>Allomyces</taxon>
    </lineage>
</organism>
<feature type="compositionally biased region" description="Polar residues" evidence="1">
    <location>
        <begin position="419"/>
        <end position="428"/>
    </location>
</feature>
<dbReference type="AlphaFoldDB" id="A0A0L0TBH1"/>
<keyword evidence="4" id="KW-1185">Reference proteome</keyword>
<reference evidence="3 4" key="1">
    <citation type="submission" date="2009-11" db="EMBL/GenBank/DDBJ databases">
        <title>Annotation of Allomyces macrogynus ATCC 38327.</title>
        <authorList>
            <consortium name="The Broad Institute Genome Sequencing Platform"/>
            <person name="Russ C."/>
            <person name="Cuomo C."/>
            <person name="Burger G."/>
            <person name="Gray M.W."/>
            <person name="Holland P.W.H."/>
            <person name="King N."/>
            <person name="Lang F.B.F."/>
            <person name="Roger A.J."/>
            <person name="Ruiz-Trillo I."/>
            <person name="Young S.K."/>
            <person name="Zeng Q."/>
            <person name="Gargeya S."/>
            <person name="Fitzgerald M."/>
            <person name="Haas B."/>
            <person name="Abouelleil A."/>
            <person name="Alvarado L."/>
            <person name="Arachchi H.M."/>
            <person name="Berlin A."/>
            <person name="Chapman S.B."/>
            <person name="Gearin G."/>
            <person name="Goldberg J."/>
            <person name="Griggs A."/>
            <person name="Gujja S."/>
            <person name="Hansen M."/>
            <person name="Heiman D."/>
            <person name="Howarth C."/>
            <person name="Larimer J."/>
            <person name="Lui A."/>
            <person name="MacDonald P.J.P."/>
            <person name="McCowen C."/>
            <person name="Montmayeur A."/>
            <person name="Murphy C."/>
            <person name="Neiman D."/>
            <person name="Pearson M."/>
            <person name="Priest M."/>
            <person name="Roberts A."/>
            <person name="Saif S."/>
            <person name="Shea T."/>
            <person name="Sisk P."/>
            <person name="Stolte C."/>
            <person name="Sykes S."/>
            <person name="Wortman J."/>
            <person name="Nusbaum C."/>
            <person name="Birren B."/>
        </authorList>
    </citation>
    <scope>NUCLEOTIDE SEQUENCE [LARGE SCALE GENOMIC DNA]</scope>
    <source>
        <strain evidence="3 4">ATCC 38327</strain>
    </source>
</reference>
<dbReference type="SMART" id="SM00128">
    <property type="entry name" value="IPPc"/>
    <property type="match status" value="1"/>
</dbReference>
<dbReference type="Pfam" id="PF22669">
    <property type="entry name" value="Exo_endo_phos2"/>
    <property type="match status" value="1"/>
</dbReference>
<dbReference type="SUPFAM" id="SSF56219">
    <property type="entry name" value="DNase I-like"/>
    <property type="match status" value="1"/>
</dbReference>
<feature type="region of interest" description="Disordered" evidence="1">
    <location>
        <begin position="144"/>
        <end position="184"/>
    </location>
</feature>
<dbReference type="EMBL" id="GG745376">
    <property type="protein sequence ID" value="KNE72045.1"/>
    <property type="molecule type" value="Genomic_DNA"/>
</dbReference>
<dbReference type="GO" id="GO:0046856">
    <property type="term" value="P:phosphatidylinositol dephosphorylation"/>
    <property type="evidence" value="ECO:0007669"/>
    <property type="project" value="InterPro"/>
</dbReference>
<feature type="region of interest" description="Disordered" evidence="1">
    <location>
        <begin position="758"/>
        <end position="781"/>
    </location>
</feature>
<dbReference type="PANTHER" id="PTHR11200">
    <property type="entry name" value="INOSITOL 5-PHOSPHATASE"/>
    <property type="match status" value="1"/>
</dbReference>
<protein>
    <recommendedName>
        <fullName evidence="2">Inositol polyphosphate-related phosphatase domain-containing protein</fullName>
    </recommendedName>
</protein>